<dbReference type="InterPro" id="IPR036186">
    <property type="entry name" value="Serpin_sf"/>
</dbReference>
<protein>
    <submittedName>
        <fullName evidence="3">Serpin B</fullName>
    </submittedName>
</protein>
<dbReference type="PANTHER" id="PTHR11461">
    <property type="entry name" value="SERINE PROTEASE INHIBITOR, SERPIN"/>
    <property type="match status" value="1"/>
</dbReference>
<sequence length="446" mass="47238">MITRRDLTRLTILSLAALGGAGTLTGCSDEKSPNGKGGGGVMDDGGIQLVSSDVKRAAGDPTILPDVVTGLQALTHGLYDGVAAGTDNVVISPYSVLIALGMTLVGADGKTADEMREVLGTGSLGDRWHKGVNALTVHIDGLAGTQKRVDGSKAELELATANQLFGQRDVGWEQDFVDLLAKEYGASVRAVDFVQATEEARTLINGWVEEQTNDRIVDLVPEAVLDALTRLVLVNAIYLKAPWEQPFEKPLTAAGAFHRADGSSIDVDLMHKPDLAAAMATGDGWQAVVLPYAGKKVAMTIVLPDADAFDEVERAVASKGFTHIARQATPTSVDLKLPKWKFRTEVLLNEVLAALGMPTAFSDDADFTPMTDEDLTLRISAVLHQGFIAVDEEGTEAAAATAVVMKTLSAPAPGKTLVIDRPFLFAIHDVEHHAPLFVGRVSDPTA</sequence>
<organism evidence="3 4">
    <name type="scientific">Nocardioides daedukensis</name>
    <dbReference type="NCBI Taxonomy" id="634462"/>
    <lineage>
        <taxon>Bacteria</taxon>
        <taxon>Bacillati</taxon>
        <taxon>Actinomycetota</taxon>
        <taxon>Actinomycetes</taxon>
        <taxon>Propionibacteriales</taxon>
        <taxon>Nocardioidaceae</taxon>
        <taxon>Nocardioides</taxon>
    </lineage>
</organism>
<dbReference type="InterPro" id="IPR000215">
    <property type="entry name" value="Serpin_fam"/>
</dbReference>
<dbReference type="CDD" id="cd19590">
    <property type="entry name" value="serpin_thermopin-like"/>
    <property type="match status" value="1"/>
</dbReference>
<dbReference type="PANTHER" id="PTHR11461:SF211">
    <property type="entry name" value="GH10112P-RELATED"/>
    <property type="match status" value="1"/>
</dbReference>
<dbReference type="Proteomes" id="UP000540656">
    <property type="component" value="Unassembled WGS sequence"/>
</dbReference>
<dbReference type="InterPro" id="IPR023795">
    <property type="entry name" value="Serpin_CS"/>
</dbReference>
<keyword evidence="4" id="KW-1185">Reference proteome</keyword>
<name>A0A7Y9RYM9_9ACTN</name>
<dbReference type="Gene3D" id="2.30.39.10">
    <property type="entry name" value="Alpha-1-antitrypsin, domain 1"/>
    <property type="match status" value="1"/>
</dbReference>
<dbReference type="SUPFAM" id="SSF56574">
    <property type="entry name" value="Serpins"/>
    <property type="match status" value="1"/>
</dbReference>
<dbReference type="Gene3D" id="3.30.497.10">
    <property type="entry name" value="Antithrombin, subunit I, domain 2"/>
    <property type="match status" value="1"/>
</dbReference>
<comment type="caution">
    <text evidence="3">The sequence shown here is derived from an EMBL/GenBank/DDBJ whole genome shotgun (WGS) entry which is preliminary data.</text>
</comment>
<dbReference type="EMBL" id="JACCAA010000001">
    <property type="protein sequence ID" value="NYG57138.1"/>
    <property type="molecule type" value="Genomic_DNA"/>
</dbReference>
<dbReference type="AlphaFoldDB" id="A0A7Y9RYM9"/>
<dbReference type="GO" id="GO:0004867">
    <property type="term" value="F:serine-type endopeptidase inhibitor activity"/>
    <property type="evidence" value="ECO:0007669"/>
    <property type="project" value="InterPro"/>
</dbReference>
<proteinExistence type="inferred from homology"/>
<dbReference type="InterPro" id="IPR023796">
    <property type="entry name" value="Serpin_dom"/>
</dbReference>
<dbReference type="GO" id="GO:0005615">
    <property type="term" value="C:extracellular space"/>
    <property type="evidence" value="ECO:0007669"/>
    <property type="project" value="InterPro"/>
</dbReference>
<feature type="domain" description="Serpin" evidence="2">
    <location>
        <begin position="76"/>
        <end position="444"/>
    </location>
</feature>
<dbReference type="Pfam" id="PF00079">
    <property type="entry name" value="Serpin"/>
    <property type="match status" value="1"/>
</dbReference>
<evidence type="ECO:0000256" key="1">
    <source>
        <dbReference type="RuleBase" id="RU000411"/>
    </source>
</evidence>
<evidence type="ECO:0000313" key="4">
    <source>
        <dbReference type="Proteomes" id="UP000540656"/>
    </source>
</evidence>
<dbReference type="PROSITE" id="PS00284">
    <property type="entry name" value="SERPIN"/>
    <property type="match status" value="1"/>
</dbReference>
<comment type="similarity">
    <text evidence="1">Belongs to the serpin family.</text>
</comment>
<dbReference type="InterPro" id="IPR042185">
    <property type="entry name" value="Serpin_sf_2"/>
</dbReference>
<reference evidence="3 4" key="1">
    <citation type="submission" date="2020-07" db="EMBL/GenBank/DDBJ databases">
        <title>Sequencing the genomes of 1000 actinobacteria strains.</title>
        <authorList>
            <person name="Klenk H.-P."/>
        </authorList>
    </citation>
    <scope>NUCLEOTIDE SEQUENCE [LARGE SCALE GENOMIC DNA]</scope>
    <source>
        <strain evidence="3 4">DSM 23819</strain>
    </source>
</reference>
<gene>
    <name evidence="3" type="ORF">BJ980_000061</name>
</gene>
<dbReference type="RefSeq" id="WP_179500453.1">
    <property type="nucleotide sequence ID" value="NZ_JACCAA010000001.1"/>
</dbReference>
<accession>A0A7Y9RYM9</accession>
<dbReference type="SMART" id="SM00093">
    <property type="entry name" value="SERPIN"/>
    <property type="match status" value="1"/>
</dbReference>
<evidence type="ECO:0000313" key="3">
    <source>
        <dbReference type="EMBL" id="NYG57138.1"/>
    </source>
</evidence>
<dbReference type="InterPro" id="IPR042178">
    <property type="entry name" value="Serpin_sf_1"/>
</dbReference>
<dbReference type="PROSITE" id="PS51257">
    <property type="entry name" value="PROKAR_LIPOPROTEIN"/>
    <property type="match status" value="1"/>
</dbReference>
<evidence type="ECO:0000259" key="2">
    <source>
        <dbReference type="SMART" id="SM00093"/>
    </source>
</evidence>